<evidence type="ECO:0000313" key="12">
    <source>
        <dbReference type="EMBL" id="VBA55769.1"/>
    </source>
</evidence>
<dbReference type="InterPro" id="IPR000802">
    <property type="entry name" value="Arsenical_pump_ArsB"/>
</dbReference>
<evidence type="ECO:0000256" key="3">
    <source>
        <dbReference type="ARBA" id="ARBA00009843"/>
    </source>
</evidence>
<proteinExistence type="inferred from homology"/>
<evidence type="ECO:0000256" key="8">
    <source>
        <dbReference type="ARBA" id="ARBA00022989"/>
    </source>
</evidence>
<feature type="transmembrane region" description="Helical" evidence="10">
    <location>
        <begin position="107"/>
        <end position="133"/>
    </location>
</feature>
<keyword evidence="8 10" id="KW-1133">Transmembrane helix</keyword>
<feature type="transmembrane region" description="Helical" evidence="10">
    <location>
        <begin position="247"/>
        <end position="265"/>
    </location>
</feature>
<evidence type="ECO:0000256" key="7">
    <source>
        <dbReference type="ARBA" id="ARBA00022849"/>
    </source>
</evidence>
<dbReference type="PANTHER" id="PTHR43302:SF5">
    <property type="entry name" value="TRANSPORTER ARSB-RELATED"/>
    <property type="match status" value="1"/>
</dbReference>
<dbReference type="GO" id="GO:0005886">
    <property type="term" value="C:plasma membrane"/>
    <property type="evidence" value="ECO:0007669"/>
    <property type="project" value="UniProtKB-SubCell"/>
</dbReference>
<evidence type="ECO:0000256" key="4">
    <source>
        <dbReference type="ARBA" id="ARBA00022448"/>
    </source>
</evidence>
<dbReference type="PANTHER" id="PTHR43302">
    <property type="entry name" value="TRANSPORTER ARSB-RELATED"/>
    <property type="match status" value="1"/>
</dbReference>
<feature type="transmembrane region" description="Helical" evidence="10">
    <location>
        <begin position="35"/>
        <end position="53"/>
    </location>
</feature>
<feature type="domain" description="Citrate transporter-like" evidence="11">
    <location>
        <begin position="32"/>
        <end position="352"/>
    </location>
</feature>
<gene>
    <name evidence="12" type="primary">arsB</name>
    <name evidence="12" type="ORF">LAUMK142_05245</name>
</gene>
<keyword evidence="13" id="KW-1185">Reference proteome</keyword>
<evidence type="ECO:0000313" key="13">
    <source>
        <dbReference type="Proteomes" id="UP000268285"/>
    </source>
</evidence>
<dbReference type="Pfam" id="PF03600">
    <property type="entry name" value="CitMHS"/>
    <property type="match status" value="1"/>
</dbReference>
<reference evidence="12 13" key="1">
    <citation type="submission" date="2018-09" db="EMBL/GenBank/DDBJ databases">
        <authorList>
            <person name="Tagini F."/>
        </authorList>
    </citation>
    <scope>NUCLEOTIDE SEQUENCE [LARGE SCALE GENOMIC DNA]</scope>
    <source>
        <strain evidence="12 13">MK142</strain>
    </source>
</reference>
<feature type="transmembrane region" description="Helical" evidence="10">
    <location>
        <begin position="393"/>
        <end position="416"/>
    </location>
</feature>
<dbReference type="Proteomes" id="UP000268285">
    <property type="component" value="Unassembled WGS sequence"/>
</dbReference>
<dbReference type="InterPro" id="IPR004680">
    <property type="entry name" value="Cit_transptr-like_dom"/>
</dbReference>
<comment type="similarity">
    <text evidence="3">Belongs to the CitM (TC 2.A.11) transporter family.</text>
</comment>
<dbReference type="GO" id="GO:0015105">
    <property type="term" value="F:arsenite transmembrane transporter activity"/>
    <property type="evidence" value="ECO:0007669"/>
    <property type="project" value="InterPro"/>
</dbReference>
<feature type="transmembrane region" description="Helical" evidence="10">
    <location>
        <begin position="339"/>
        <end position="359"/>
    </location>
</feature>
<keyword evidence="6 10" id="KW-0812">Transmembrane</keyword>
<dbReference type="AlphaFoldDB" id="A0A498QYT6"/>
<sequence length="421" mass="43194">MCLKVFETLTLVVALLLLAVVLGFAVARPRGWPEALAAVPAAVILIGIGAISLQQAAAQVAGLARVVAFLGAVLVLAKLCDDEGLFEAAGAAMARTSTGSVGLLRHVFVIAAVITAVLSLDATVVLLTPVVLAVVRRLRPPVRPYAYATAHLANAASLLLPVSNLTNLLAYHVAGISFIKFTLVMGLPWLAAVAAVYAVFRWFFARDLRVAPDPEQLGPPPQPPVFVLVVVALTLAGFVIAEAAGVAPAWAALAGASLLALRSLGRRHTSMTEIVRSANVAFLVFVLALGVVVQAVMLNGVGTAMSAVLPSGSGLPALLGIAAVAAALANMVNNLPATLVLLPLVGASGPAAVLAVLIGVNIGPNLTYVGSLSNLLWRRVLRSHHVEAGVGEYTRLGLCTVPTALLAAVLALWASVQLFGV</sequence>
<evidence type="ECO:0000256" key="6">
    <source>
        <dbReference type="ARBA" id="ARBA00022692"/>
    </source>
</evidence>
<feature type="transmembrane region" description="Helical" evidence="10">
    <location>
        <begin position="183"/>
        <end position="204"/>
    </location>
</feature>
<keyword evidence="9 10" id="KW-0472">Membrane</keyword>
<feature type="transmembrane region" description="Helical" evidence="10">
    <location>
        <begin position="277"/>
        <end position="301"/>
    </location>
</feature>
<dbReference type="PRINTS" id="PR00758">
    <property type="entry name" value="ARSENICPUMP"/>
</dbReference>
<comment type="similarity">
    <text evidence="2">Belongs to the ArsB family.</text>
</comment>
<evidence type="ECO:0000256" key="5">
    <source>
        <dbReference type="ARBA" id="ARBA00022475"/>
    </source>
</evidence>
<keyword evidence="4" id="KW-0813">Transport</keyword>
<feature type="transmembrane region" description="Helical" evidence="10">
    <location>
        <begin position="60"/>
        <end position="77"/>
    </location>
</feature>
<organism evidence="12 13">
    <name type="scientific">Mycobacterium pseudokansasii</name>
    <dbReference type="NCBI Taxonomy" id="2341080"/>
    <lineage>
        <taxon>Bacteria</taxon>
        <taxon>Bacillati</taxon>
        <taxon>Actinomycetota</taxon>
        <taxon>Actinomycetes</taxon>
        <taxon>Mycobacteriales</taxon>
        <taxon>Mycobacteriaceae</taxon>
        <taxon>Mycobacterium</taxon>
    </lineage>
</organism>
<dbReference type="GO" id="GO:0046685">
    <property type="term" value="P:response to arsenic-containing substance"/>
    <property type="evidence" value="ECO:0007669"/>
    <property type="project" value="UniProtKB-KW"/>
</dbReference>
<evidence type="ECO:0000256" key="10">
    <source>
        <dbReference type="SAM" id="Phobius"/>
    </source>
</evidence>
<feature type="transmembrane region" description="Helical" evidence="10">
    <location>
        <begin position="313"/>
        <end position="332"/>
    </location>
</feature>
<keyword evidence="7" id="KW-0059">Arsenical resistance</keyword>
<comment type="subcellular location">
    <subcellularLocation>
        <location evidence="1">Cell membrane</location>
        <topology evidence="1">Multi-pass membrane protein</topology>
    </subcellularLocation>
</comment>
<evidence type="ECO:0000256" key="2">
    <source>
        <dbReference type="ARBA" id="ARBA00006433"/>
    </source>
</evidence>
<evidence type="ECO:0000256" key="1">
    <source>
        <dbReference type="ARBA" id="ARBA00004651"/>
    </source>
</evidence>
<name>A0A498QYT6_9MYCO</name>
<accession>A0A498QYT6</accession>
<evidence type="ECO:0000259" key="11">
    <source>
        <dbReference type="Pfam" id="PF03600"/>
    </source>
</evidence>
<feature type="transmembrane region" description="Helical" evidence="10">
    <location>
        <begin position="225"/>
        <end position="241"/>
    </location>
</feature>
<evidence type="ECO:0000256" key="9">
    <source>
        <dbReference type="ARBA" id="ARBA00023136"/>
    </source>
</evidence>
<dbReference type="EMBL" id="UPHU01000001">
    <property type="protein sequence ID" value="VBA55769.1"/>
    <property type="molecule type" value="Genomic_DNA"/>
</dbReference>
<protein>
    <submittedName>
        <fullName evidence="12">Arsenical pump membrane protein</fullName>
    </submittedName>
</protein>
<keyword evidence="5" id="KW-1003">Cell membrane</keyword>